<evidence type="ECO:0008006" key="2">
    <source>
        <dbReference type="Google" id="ProtNLM"/>
    </source>
</evidence>
<evidence type="ECO:0000313" key="1">
    <source>
        <dbReference type="EMBL" id="EXA28656.1"/>
    </source>
</evidence>
<reference evidence="1" key="1">
    <citation type="submission" date="2011-10" db="EMBL/GenBank/DDBJ databases">
        <title>The Genome Sequence of Fusarium oxysporum HDV247.</title>
        <authorList>
            <consortium name="The Broad Institute Genome Sequencing Platform"/>
            <person name="Ma L.-J."/>
            <person name="Gale L.R."/>
            <person name="Schwartz D.C."/>
            <person name="Zhou S."/>
            <person name="Corby-Kistler H."/>
            <person name="Young S.K."/>
            <person name="Zeng Q."/>
            <person name="Gargeya S."/>
            <person name="Fitzgerald M."/>
            <person name="Haas B."/>
            <person name="Abouelleil A."/>
            <person name="Alvarado L."/>
            <person name="Arachchi H.M."/>
            <person name="Berlin A."/>
            <person name="Brown A."/>
            <person name="Chapman S.B."/>
            <person name="Chen Z."/>
            <person name="Dunbar C."/>
            <person name="Freedman E."/>
            <person name="Gearin G."/>
            <person name="Goldberg J."/>
            <person name="Griggs A."/>
            <person name="Gujja S."/>
            <person name="Heiman D."/>
            <person name="Howarth C."/>
            <person name="Larson L."/>
            <person name="Lui A."/>
            <person name="MacDonald P.J.P."/>
            <person name="Montmayeur A."/>
            <person name="Murphy C."/>
            <person name="Neiman D."/>
            <person name="Pearson M."/>
            <person name="Priest M."/>
            <person name="Roberts A."/>
            <person name="Saif S."/>
            <person name="Shea T."/>
            <person name="Shenoy N."/>
            <person name="Sisk P."/>
            <person name="Stolte C."/>
            <person name="Sykes S."/>
            <person name="Wortman J."/>
            <person name="Nusbaum C."/>
            <person name="Birren B."/>
        </authorList>
    </citation>
    <scope>NUCLEOTIDE SEQUENCE [LARGE SCALE GENOMIC DNA]</scope>
    <source>
        <strain evidence="1">HDV247</strain>
    </source>
</reference>
<dbReference type="Proteomes" id="UP000030751">
    <property type="component" value="Unassembled WGS sequence"/>
</dbReference>
<name>W9ND55_FUSOX</name>
<sequence>MRTYRRKDHLVQHLRGLHQLDTLPDLGAWKIPGSNITSRCGSCNERLEPWESRVDHLTTHFRQGQTMSDWQGDHGFDPAVAAHVRNVLPPYVLGAEANIQRPHTGLDCSQPTPGGASVETSTYEASSVPDFELTLSTCTTFLAWHLGQFAQRLARQGVFPTDKMFQNELRLFVYGTGDAWERTIADNPEWLAQIRQQYMHDPTKEHSYPPKPKTNTVSK</sequence>
<dbReference type="AlphaFoldDB" id="W9ND55"/>
<reference evidence="1" key="2">
    <citation type="submission" date="2012-05" db="EMBL/GenBank/DDBJ databases">
        <title>Annotation of the Genome Sequence of Fusarium oxysporum HDV247.</title>
        <authorList>
            <consortium name="The Broad Institute Genomics Platform"/>
            <person name="Ma L.-J."/>
            <person name="Corby-Kistler H."/>
            <person name="Broz K."/>
            <person name="Gale L.R."/>
            <person name="Jonkers W."/>
            <person name="O'Donnell K."/>
            <person name="Ploetz R."/>
            <person name="Steinberg C."/>
            <person name="Schwartz D.C."/>
            <person name="VanEtten H."/>
            <person name="Zhou S."/>
            <person name="Young S.K."/>
            <person name="Zeng Q."/>
            <person name="Gargeya S."/>
            <person name="Fitzgerald M."/>
            <person name="Abouelleil A."/>
            <person name="Alvarado L."/>
            <person name="Chapman S.B."/>
            <person name="Gainer-Dewar J."/>
            <person name="Goldberg J."/>
            <person name="Griggs A."/>
            <person name="Gujja S."/>
            <person name="Hansen M."/>
            <person name="Howarth C."/>
            <person name="Imamovic A."/>
            <person name="Ireland A."/>
            <person name="Larimer J."/>
            <person name="McCowan C."/>
            <person name="Murphy C."/>
            <person name="Pearson M."/>
            <person name="Poon T.W."/>
            <person name="Priest M."/>
            <person name="Roberts A."/>
            <person name="Saif S."/>
            <person name="Shea T."/>
            <person name="Sykes S."/>
            <person name="Wortman J."/>
            <person name="Nusbaum C."/>
            <person name="Birren B."/>
        </authorList>
    </citation>
    <scope>NUCLEOTIDE SEQUENCE</scope>
    <source>
        <strain evidence="1">HDV247</strain>
    </source>
</reference>
<protein>
    <recommendedName>
        <fullName evidence="2">C2H2-type domain-containing protein</fullName>
    </recommendedName>
</protein>
<dbReference type="EMBL" id="JH651201">
    <property type="protein sequence ID" value="EXA28656.1"/>
    <property type="molecule type" value="Genomic_DNA"/>
</dbReference>
<gene>
    <name evidence="1" type="ORF">FOVG_19747</name>
</gene>
<organism evidence="1">
    <name type="scientific">Fusarium oxysporum f. sp. pisi HDV247</name>
    <dbReference type="NCBI Taxonomy" id="1080344"/>
    <lineage>
        <taxon>Eukaryota</taxon>
        <taxon>Fungi</taxon>
        <taxon>Dikarya</taxon>
        <taxon>Ascomycota</taxon>
        <taxon>Pezizomycotina</taxon>
        <taxon>Sordariomycetes</taxon>
        <taxon>Hypocreomycetidae</taxon>
        <taxon>Hypocreales</taxon>
        <taxon>Nectriaceae</taxon>
        <taxon>Fusarium</taxon>
        <taxon>Fusarium oxysporum species complex</taxon>
    </lineage>
</organism>
<proteinExistence type="predicted"/>
<dbReference type="HOGENOM" id="CLU_097233_0_0_1"/>
<accession>W9ND55</accession>